<keyword evidence="7" id="KW-1185">Reference proteome</keyword>
<evidence type="ECO:0000313" key="7">
    <source>
        <dbReference type="Proteomes" id="UP001140513"/>
    </source>
</evidence>
<evidence type="ECO:0000256" key="4">
    <source>
        <dbReference type="ARBA" id="ARBA00023136"/>
    </source>
</evidence>
<evidence type="ECO:0000256" key="2">
    <source>
        <dbReference type="ARBA" id="ARBA00022692"/>
    </source>
</evidence>
<keyword evidence="4 5" id="KW-0472">Membrane</keyword>
<dbReference type="GeneID" id="80914784"/>
<dbReference type="OrthoDB" id="3231000at2759"/>
<name>A0A9W9C6Y7_9PLEO</name>
<dbReference type="GO" id="GO:0046873">
    <property type="term" value="F:metal ion transmembrane transporter activity"/>
    <property type="evidence" value="ECO:0007669"/>
    <property type="project" value="InterPro"/>
</dbReference>
<evidence type="ECO:0000256" key="1">
    <source>
        <dbReference type="ARBA" id="ARBA00004141"/>
    </source>
</evidence>
<comment type="caution">
    <text evidence="6">The sequence shown here is derived from an EMBL/GenBank/DDBJ whole genome shotgun (WGS) entry which is preliminary data.</text>
</comment>
<sequence length="282" mass="32493">MVFRHFLGTYEDFMEPPRFSKEGNVGSEVPPSEQGMFDDLQRYWTCARPSSFNPEDLCIQSLAYYTLRIAAAEWLKYIAVMQQCLKQYEYNHGQLPALSLDKFDGDLRELQSWRRRTLVSQAKIKSVLRFLSPKHCGMEKPQRDLEYLSEDFTHIHESIDAVGRRLESMLPVVMSFVQITDARRSFAETADISRLTILALIFVPLTFVSSLFSMNTEYSPGSGDFWVYFTVAIPITGLVVLIARPPVALTRKALEWIQERRKKPIARRRATSKSESIAEEMS</sequence>
<feature type="transmembrane region" description="Helical" evidence="5">
    <location>
        <begin position="225"/>
        <end position="243"/>
    </location>
</feature>
<gene>
    <name evidence="6" type="ORF">N0V89_011254</name>
</gene>
<dbReference type="SUPFAM" id="SSF144083">
    <property type="entry name" value="Magnesium transport protein CorA, transmembrane region"/>
    <property type="match status" value="1"/>
</dbReference>
<dbReference type="InterPro" id="IPR045863">
    <property type="entry name" value="CorA_TM1_TM2"/>
</dbReference>
<protein>
    <submittedName>
        <fullName evidence="6">Uncharacterized protein</fullName>
    </submittedName>
</protein>
<dbReference type="Pfam" id="PF01544">
    <property type="entry name" value="CorA"/>
    <property type="match status" value="1"/>
</dbReference>
<dbReference type="InterPro" id="IPR002523">
    <property type="entry name" value="MgTranspt_CorA/ZnTranspt_ZntB"/>
</dbReference>
<keyword evidence="2 5" id="KW-0812">Transmembrane</keyword>
<evidence type="ECO:0000256" key="3">
    <source>
        <dbReference type="ARBA" id="ARBA00022989"/>
    </source>
</evidence>
<evidence type="ECO:0000313" key="6">
    <source>
        <dbReference type="EMBL" id="KAJ4347314.1"/>
    </source>
</evidence>
<keyword evidence="3 5" id="KW-1133">Transmembrane helix</keyword>
<evidence type="ECO:0000256" key="5">
    <source>
        <dbReference type="SAM" id="Phobius"/>
    </source>
</evidence>
<dbReference type="RefSeq" id="XP_056067114.1">
    <property type="nucleotide sequence ID" value="XM_056219987.1"/>
</dbReference>
<feature type="transmembrane region" description="Helical" evidence="5">
    <location>
        <begin position="192"/>
        <end position="213"/>
    </location>
</feature>
<accession>A0A9W9C6Y7</accession>
<reference evidence="6" key="1">
    <citation type="submission" date="2022-10" db="EMBL/GenBank/DDBJ databases">
        <title>Tapping the CABI collections for fungal endophytes: first genome assemblies for Collariella, Neodidymelliopsis, Ascochyta clinopodiicola, Didymella pomorum, Didymosphaeria variabile, Neocosmospora piperis and Neocucurbitaria cava.</title>
        <authorList>
            <person name="Hill R."/>
        </authorList>
    </citation>
    <scope>NUCLEOTIDE SEQUENCE</scope>
    <source>
        <strain evidence="6">IMI 356815</strain>
    </source>
</reference>
<dbReference type="Gene3D" id="1.20.58.340">
    <property type="entry name" value="Magnesium transport protein CorA, transmembrane region"/>
    <property type="match status" value="1"/>
</dbReference>
<comment type="subcellular location">
    <subcellularLocation>
        <location evidence="1">Membrane</location>
        <topology evidence="1">Multi-pass membrane protein</topology>
    </subcellularLocation>
</comment>
<dbReference type="Proteomes" id="UP001140513">
    <property type="component" value="Unassembled WGS sequence"/>
</dbReference>
<proteinExistence type="predicted"/>
<dbReference type="AlphaFoldDB" id="A0A9W9C6Y7"/>
<dbReference type="GO" id="GO:0016020">
    <property type="term" value="C:membrane"/>
    <property type="evidence" value="ECO:0007669"/>
    <property type="project" value="UniProtKB-SubCell"/>
</dbReference>
<organism evidence="6 7">
    <name type="scientific">Didymosphaeria variabile</name>
    <dbReference type="NCBI Taxonomy" id="1932322"/>
    <lineage>
        <taxon>Eukaryota</taxon>
        <taxon>Fungi</taxon>
        <taxon>Dikarya</taxon>
        <taxon>Ascomycota</taxon>
        <taxon>Pezizomycotina</taxon>
        <taxon>Dothideomycetes</taxon>
        <taxon>Pleosporomycetidae</taxon>
        <taxon>Pleosporales</taxon>
        <taxon>Massarineae</taxon>
        <taxon>Didymosphaeriaceae</taxon>
        <taxon>Didymosphaeria</taxon>
    </lineage>
</organism>
<dbReference type="EMBL" id="JAPEUX010000008">
    <property type="protein sequence ID" value="KAJ4347314.1"/>
    <property type="molecule type" value="Genomic_DNA"/>
</dbReference>